<sequence length="200" mass="22323">MSIVAYYVEVDAAQLAALRAKPPLVWHMREDPRFAGAAMMDVDQDWQVLSWLASPTKRSETCHHAAATAGGQDAEQVLRVVARLGCRPPPPGDDLLLDAIEGRGEERDHDPALNFGLGGARVFPPKAVRRIAVTFSQFPWSAFRGAFDRETMARMHVGGMDWRQEEDSVRDEFLVPSFVRLSEFYQHAAQAGHDVVVFHL</sequence>
<dbReference type="Gene3D" id="3.40.1760.10">
    <property type="entry name" value="YfbM-like super family"/>
    <property type="match status" value="1"/>
</dbReference>
<dbReference type="InterPro" id="IPR035944">
    <property type="entry name" value="YfbM-like_sf"/>
</dbReference>
<proteinExistence type="predicted"/>
<keyword evidence="2" id="KW-1185">Reference proteome</keyword>
<dbReference type="Proteomes" id="UP000321323">
    <property type="component" value="Chromosome"/>
</dbReference>
<dbReference type="SUPFAM" id="SSF111069">
    <property type="entry name" value="Hypothetical protein yfbM"/>
    <property type="match status" value="1"/>
</dbReference>
<dbReference type="InterPro" id="IPR015068">
    <property type="entry name" value="DUF1877"/>
</dbReference>
<organism evidence="1 2">
    <name type="scientific">[Empedobacter] haloabium</name>
    <dbReference type="NCBI Taxonomy" id="592317"/>
    <lineage>
        <taxon>Bacteria</taxon>
        <taxon>Pseudomonadati</taxon>
        <taxon>Pseudomonadota</taxon>
        <taxon>Betaproteobacteria</taxon>
        <taxon>Burkholderiales</taxon>
        <taxon>Oxalobacteraceae</taxon>
        <taxon>Telluria group</taxon>
        <taxon>Telluria group incertae sedis</taxon>
    </lineage>
</organism>
<gene>
    <name evidence="1" type="ORF">E7V67_015850</name>
</gene>
<accession>A0ABZ1UEF9</accession>
<dbReference type="EMBL" id="CP136508">
    <property type="protein sequence ID" value="WUR11186.1"/>
    <property type="molecule type" value="Genomic_DNA"/>
</dbReference>
<reference evidence="1 2" key="1">
    <citation type="journal article" date="2019" name="Int. J. Syst. Evol. Microbiol.">
        <title>The Draft Whole-Genome Sequence of the Antibiotic Producer Empedobacter haloabium ATCC 31962 Provides Indications for Its Taxonomic Reclassification.</title>
        <authorList>
            <person name="Miess H."/>
            <person name="Arlt P."/>
            <person name="Apel A.K."/>
            <person name="Weber T."/>
            <person name="Nieselt K."/>
            <person name="Hanssen F."/>
            <person name="Czemmel S."/>
            <person name="Nahnsen S."/>
            <person name="Gross H."/>
        </authorList>
    </citation>
    <scope>NUCLEOTIDE SEQUENCE [LARGE SCALE GENOMIC DNA]</scope>
    <source>
        <strain evidence="1 2">ATCC 31962</strain>
    </source>
</reference>
<evidence type="ECO:0000313" key="1">
    <source>
        <dbReference type="EMBL" id="WUR11186.1"/>
    </source>
</evidence>
<dbReference type="Pfam" id="PF08974">
    <property type="entry name" value="DUF1877"/>
    <property type="match status" value="1"/>
</dbReference>
<evidence type="ECO:0000313" key="2">
    <source>
        <dbReference type="Proteomes" id="UP000321323"/>
    </source>
</evidence>
<name>A0ABZ1UEF9_9BURK</name>
<protein>
    <submittedName>
        <fullName evidence="1">DUF1877 family protein</fullName>
    </submittedName>
</protein>